<comment type="caution">
    <text evidence="2">The sequence shown here is derived from an EMBL/GenBank/DDBJ whole genome shotgun (WGS) entry which is preliminary data.</text>
</comment>
<dbReference type="EMBL" id="NWBP01000022">
    <property type="protein sequence ID" value="PCC82863.1"/>
    <property type="molecule type" value="Genomic_DNA"/>
</dbReference>
<reference evidence="2 3" key="1">
    <citation type="submission" date="2017-09" db="EMBL/GenBank/DDBJ databases">
        <title>Draft Genome Sequence of Corynebacterium accolens AH4003.</title>
        <authorList>
            <person name="Chen Y."/>
            <person name="Oosthuysen W.F."/>
            <person name="Kelley S."/>
            <person name="Horswill A."/>
        </authorList>
    </citation>
    <scope>NUCLEOTIDE SEQUENCE [LARGE SCALE GENOMIC DNA]</scope>
    <source>
        <strain evidence="2 3">AH4003</strain>
    </source>
</reference>
<sequence>MTELRTRPAEGTPEVLRTAAEFKAAASALAAGEGPFAIDTERASSYRYDDRAFLVQVRRKGAGTFLFAPEGKREQLTAALAPVLNDSAWVVHAAPSDLPCLAWLGLCPGTLFDTELAARMAGFEHANLGSMVAELFDVELEKGYGDADWSEPNLSLDLRAYAALDVELLLELAEALRDILAEQDKLDWAYEEFAAIVAEHAGIKEPAPRTWRGLKGLNALHKSEQLVVAKLLWTKREKIARETDTAPNRVLPHRVLVEIARQLPDSPRDFARIKGVPRKRHGAGLQWLAVVQQAREIDRREWPSKKREPSRVPSKTVWNKDHPHLWKVFQDLRTDCEELGEELGMPWEIIIKPATLRAVVWAAGCPPQARREGSVGGLVTDESDIAPFLRDEGAREWQIELLQPILEEGLDYSGS</sequence>
<dbReference type="Pfam" id="PF18305">
    <property type="entry name" value="DNA_pol_A_exoN"/>
    <property type="match status" value="1"/>
</dbReference>
<dbReference type="GO" id="GO:0003676">
    <property type="term" value="F:nucleic acid binding"/>
    <property type="evidence" value="ECO:0007669"/>
    <property type="project" value="InterPro"/>
</dbReference>
<dbReference type="InterPro" id="IPR002562">
    <property type="entry name" value="3'-5'_exonuclease_dom"/>
</dbReference>
<feature type="domain" description="HRDC" evidence="1">
    <location>
        <begin position="222"/>
        <end position="301"/>
    </location>
</feature>
<dbReference type="Proteomes" id="UP000218690">
    <property type="component" value="Unassembled WGS sequence"/>
</dbReference>
<gene>
    <name evidence="2" type="ORF">COM45_06795</name>
</gene>
<dbReference type="GO" id="GO:0008408">
    <property type="term" value="F:3'-5' exonuclease activity"/>
    <property type="evidence" value="ECO:0007669"/>
    <property type="project" value="InterPro"/>
</dbReference>
<dbReference type="Gene3D" id="3.30.420.10">
    <property type="entry name" value="Ribonuclease H-like superfamily/Ribonuclease H"/>
    <property type="match status" value="1"/>
</dbReference>
<dbReference type="Pfam" id="PF00570">
    <property type="entry name" value="HRDC"/>
    <property type="match status" value="1"/>
</dbReference>
<dbReference type="InterPro" id="IPR012337">
    <property type="entry name" value="RNaseH-like_sf"/>
</dbReference>
<dbReference type="InterPro" id="IPR010997">
    <property type="entry name" value="HRDC-like_sf"/>
</dbReference>
<dbReference type="SUPFAM" id="SSF53098">
    <property type="entry name" value="Ribonuclease H-like"/>
    <property type="match status" value="1"/>
</dbReference>
<organism evidence="2 3">
    <name type="scientific">Corynebacterium accolens</name>
    <dbReference type="NCBI Taxonomy" id="38284"/>
    <lineage>
        <taxon>Bacteria</taxon>
        <taxon>Bacillati</taxon>
        <taxon>Actinomycetota</taxon>
        <taxon>Actinomycetes</taxon>
        <taxon>Mycobacteriales</taxon>
        <taxon>Corynebacteriaceae</taxon>
        <taxon>Corynebacterium</taxon>
    </lineage>
</organism>
<dbReference type="Gene3D" id="1.10.150.80">
    <property type="entry name" value="HRDC domain"/>
    <property type="match status" value="2"/>
</dbReference>
<dbReference type="GO" id="GO:0000166">
    <property type="term" value="F:nucleotide binding"/>
    <property type="evidence" value="ECO:0007669"/>
    <property type="project" value="InterPro"/>
</dbReference>
<evidence type="ECO:0000313" key="2">
    <source>
        <dbReference type="EMBL" id="PCC82863.1"/>
    </source>
</evidence>
<dbReference type="GO" id="GO:0006139">
    <property type="term" value="P:nucleobase-containing compound metabolic process"/>
    <property type="evidence" value="ECO:0007669"/>
    <property type="project" value="InterPro"/>
</dbReference>
<dbReference type="AlphaFoldDB" id="A0A2A4AIY3"/>
<dbReference type="SMART" id="SM00341">
    <property type="entry name" value="HRDC"/>
    <property type="match status" value="1"/>
</dbReference>
<dbReference type="InterPro" id="IPR051086">
    <property type="entry name" value="RNase_D-like"/>
</dbReference>
<dbReference type="InterPro" id="IPR036397">
    <property type="entry name" value="RNaseH_sf"/>
</dbReference>
<dbReference type="PANTHER" id="PTHR47649:SF1">
    <property type="entry name" value="RIBONUCLEASE D"/>
    <property type="match status" value="1"/>
</dbReference>
<dbReference type="InterPro" id="IPR044876">
    <property type="entry name" value="HRDC_dom_sf"/>
</dbReference>
<dbReference type="InterPro" id="IPR002121">
    <property type="entry name" value="HRDC_dom"/>
</dbReference>
<accession>A0A2A4AIY3</accession>
<protein>
    <submittedName>
        <fullName evidence="2">Ribonuclease D</fullName>
    </submittedName>
</protein>
<dbReference type="PROSITE" id="PS50967">
    <property type="entry name" value="HRDC"/>
    <property type="match status" value="1"/>
</dbReference>
<name>A0A2A4AIY3_9CORY</name>
<dbReference type="PANTHER" id="PTHR47649">
    <property type="entry name" value="RIBONUCLEASE D"/>
    <property type="match status" value="1"/>
</dbReference>
<evidence type="ECO:0000313" key="3">
    <source>
        <dbReference type="Proteomes" id="UP000218690"/>
    </source>
</evidence>
<dbReference type="InterPro" id="IPR041605">
    <property type="entry name" value="Exo_C"/>
</dbReference>
<dbReference type="SUPFAM" id="SSF47819">
    <property type="entry name" value="HRDC-like"/>
    <property type="match status" value="1"/>
</dbReference>
<dbReference type="Pfam" id="PF01612">
    <property type="entry name" value="DNA_pol_A_exo1"/>
    <property type="match status" value="1"/>
</dbReference>
<evidence type="ECO:0000259" key="1">
    <source>
        <dbReference type="PROSITE" id="PS50967"/>
    </source>
</evidence>
<proteinExistence type="predicted"/>
<dbReference type="SMART" id="SM00474">
    <property type="entry name" value="35EXOc"/>
    <property type="match status" value="1"/>
</dbReference>